<proteinExistence type="predicted"/>
<feature type="transmembrane region" description="Helical" evidence="3">
    <location>
        <begin position="69"/>
        <end position="89"/>
    </location>
</feature>
<dbReference type="SUPFAM" id="SSF55073">
    <property type="entry name" value="Nucleotide cyclase"/>
    <property type="match status" value="1"/>
</dbReference>
<dbReference type="InterPro" id="IPR029151">
    <property type="entry name" value="Sensor-like_sf"/>
</dbReference>
<dbReference type="CDD" id="cd01949">
    <property type="entry name" value="GGDEF"/>
    <property type="match status" value="1"/>
</dbReference>
<gene>
    <name evidence="5" type="ORF">OO17_10075</name>
</gene>
<evidence type="ECO:0000256" key="3">
    <source>
        <dbReference type="SAM" id="Phobius"/>
    </source>
</evidence>
<dbReference type="EC" id="2.7.7.65" evidence="1"/>
<dbReference type="SMART" id="SM00267">
    <property type="entry name" value="GGDEF"/>
    <property type="match status" value="1"/>
</dbReference>
<dbReference type="FunFam" id="3.30.70.270:FF:000001">
    <property type="entry name" value="Diguanylate cyclase domain protein"/>
    <property type="match status" value="1"/>
</dbReference>
<keyword evidence="3" id="KW-0812">Transmembrane</keyword>
<evidence type="ECO:0000256" key="2">
    <source>
        <dbReference type="ARBA" id="ARBA00034247"/>
    </source>
</evidence>
<dbReference type="GO" id="GO:0052621">
    <property type="term" value="F:diguanylate cyclase activity"/>
    <property type="evidence" value="ECO:0007669"/>
    <property type="project" value="UniProtKB-EC"/>
</dbReference>
<feature type="transmembrane region" description="Helical" evidence="3">
    <location>
        <begin position="12"/>
        <end position="31"/>
    </location>
</feature>
<feature type="transmembrane region" description="Helical" evidence="3">
    <location>
        <begin position="238"/>
        <end position="259"/>
    </location>
</feature>
<feature type="transmembrane region" description="Helical" evidence="3">
    <location>
        <begin position="101"/>
        <end position="122"/>
    </location>
</feature>
<dbReference type="InterPro" id="IPR000160">
    <property type="entry name" value="GGDEF_dom"/>
</dbReference>
<dbReference type="Gene3D" id="3.30.70.270">
    <property type="match status" value="1"/>
</dbReference>
<dbReference type="CDD" id="cd18773">
    <property type="entry name" value="PDC1_HK_sensor"/>
    <property type="match status" value="1"/>
</dbReference>
<evidence type="ECO:0000313" key="6">
    <source>
        <dbReference type="Proteomes" id="UP000032515"/>
    </source>
</evidence>
<keyword evidence="3" id="KW-1133">Transmembrane helix</keyword>
<dbReference type="AlphaFoldDB" id="A0A0D7ETW8"/>
<feature type="transmembrane region" description="Helical" evidence="3">
    <location>
        <begin position="38"/>
        <end position="57"/>
    </location>
</feature>
<dbReference type="NCBIfam" id="TIGR00254">
    <property type="entry name" value="GGDEF"/>
    <property type="match status" value="1"/>
</dbReference>
<comment type="catalytic activity">
    <reaction evidence="2">
        <text>2 GTP = 3',3'-c-di-GMP + 2 diphosphate</text>
        <dbReference type="Rhea" id="RHEA:24898"/>
        <dbReference type="ChEBI" id="CHEBI:33019"/>
        <dbReference type="ChEBI" id="CHEBI:37565"/>
        <dbReference type="ChEBI" id="CHEBI:58805"/>
        <dbReference type="EC" id="2.7.7.65"/>
    </reaction>
</comment>
<accession>A0A0D7ETW8</accession>
<organism evidence="5 6">
    <name type="scientific">Rhodopseudomonas palustris</name>
    <dbReference type="NCBI Taxonomy" id="1076"/>
    <lineage>
        <taxon>Bacteria</taxon>
        <taxon>Pseudomonadati</taxon>
        <taxon>Pseudomonadota</taxon>
        <taxon>Alphaproteobacteria</taxon>
        <taxon>Hyphomicrobiales</taxon>
        <taxon>Nitrobacteraceae</taxon>
        <taxon>Rhodopseudomonas</taxon>
    </lineage>
</organism>
<dbReference type="InterPro" id="IPR043128">
    <property type="entry name" value="Rev_trsase/Diguanyl_cyclase"/>
</dbReference>
<dbReference type="SUPFAM" id="SSF103190">
    <property type="entry name" value="Sensory domain-like"/>
    <property type="match status" value="1"/>
</dbReference>
<dbReference type="InterPro" id="IPR050469">
    <property type="entry name" value="Diguanylate_Cyclase"/>
</dbReference>
<dbReference type="RefSeq" id="WP_044409525.1">
    <property type="nucleotide sequence ID" value="NZ_JXXE01000195.1"/>
</dbReference>
<dbReference type="PROSITE" id="PS50887">
    <property type="entry name" value="GGDEF"/>
    <property type="match status" value="1"/>
</dbReference>
<dbReference type="PANTHER" id="PTHR45138:SF9">
    <property type="entry name" value="DIGUANYLATE CYCLASE DGCM-RELATED"/>
    <property type="match status" value="1"/>
</dbReference>
<dbReference type="Gene3D" id="3.30.450.20">
    <property type="entry name" value="PAS domain"/>
    <property type="match status" value="1"/>
</dbReference>
<comment type="caution">
    <text evidence="5">The sequence shown here is derived from an EMBL/GenBank/DDBJ whole genome shotgun (WGS) entry which is preliminary data.</text>
</comment>
<feature type="domain" description="GGDEF" evidence="4">
    <location>
        <begin position="597"/>
        <end position="726"/>
    </location>
</feature>
<feature type="transmembrane region" description="Helical" evidence="3">
    <location>
        <begin position="516"/>
        <end position="538"/>
    </location>
</feature>
<evidence type="ECO:0000259" key="4">
    <source>
        <dbReference type="PROSITE" id="PS50887"/>
    </source>
</evidence>
<dbReference type="Pfam" id="PF00990">
    <property type="entry name" value="GGDEF"/>
    <property type="match status" value="1"/>
</dbReference>
<protein>
    <recommendedName>
        <fullName evidence="1">diguanylate cyclase</fullName>
        <ecNumber evidence="1">2.7.7.65</ecNumber>
    </recommendedName>
</protein>
<feature type="transmembrane region" description="Helical" evidence="3">
    <location>
        <begin position="204"/>
        <end position="226"/>
    </location>
</feature>
<keyword evidence="3" id="KW-0472">Membrane</keyword>
<dbReference type="EMBL" id="JXXE01000195">
    <property type="protein sequence ID" value="KIZ44264.1"/>
    <property type="molecule type" value="Genomic_DNA"/>
</dbReference>
<name>A0A0D7ETW8_RHOPL</name>
<dbReference type="Proteomes" id="UP000032515">
    <property type="component" value="Unassembled WGS sequence"/>
</dbReference>
<feature type="transmembrane region" description="Helical" evidence="3">
    <location>
        <begin position="158"/>
        <end position="178"/>
    </location>
</feature>
<dbReference type="PATRIC" id="fig|1076.23.peg.1392"/>
<reference evidence="5 6" key="1">
    <citation type="submission" date="2014-11" db="EMBL/GenBank/DDBJ databases">
        <title>Genomics and ecophysiology of heterotrophic nitrogen fixing bacteria isolated from estuarine surface water.</title>
        <authorList>
            <person name="Bentzon-Tilia M."/>
            <person name="Severin I."/>
            <person name="Hansen L.H."/>
            <person name="Riemann L."/>
        </authorList>
    </citation>
    <scope>NUCLEOTIDE SEQUENCE [LARGE SCALE GENOMIC DNA]</scope>
    <source>
        <strain evidence="5 6">BAL398</strain>
    </source>
</reference>
<evidence type="ECO:0000256" key="1">
    <source>
        <dbReference type="ARBA" id="ARBA00012528"/>
    </source>
</evidence>
<dbReference type="InterPro" id="IPR029787">
    <property type="entry name" value="Nucleotide_cyclase"/>
</dbReference>
<evidence type="ECO:0000313" key="5">
    <source>
        <dbReference type="EMBL" id="KIZ44264.1"/>
    </source>
</evidence>
<dbReference type="PANTHER" id="PTHR45138">
    <property type="entry name" value="REGULATORY COMPONENTS OF SENSORY TRANSDUCTION SYSTEM"/>
    <property type="match status" value="1"/>
</dbReference>
<sequence>MAAFLEGQLDFIFFFYGLAFILVGTAGLSIAREPRGKAAGLALFGAFGLLHGASEWLDLAALIIEDSPLFVVIRLACMTGSFMFLLEFARTGAVGLGVRVPGRWIHLPLLGLVIIGGVAGDAATANALARYSFGLVGALGSAAVLIERTRQRSALASWITKIAGVTMIFYGVAAGLIVPEAPFWPADIINQASFVTLTGVPIQLVRGLIGCVLALTIWGAWGHLLVRAVDSERYTAHLRWQFVGALAALAAIFIGGWLLTDFLGKIYRGEIESEAQGDSELLVSRVAGESAAVRAMAEALAGTPAVSAMLRRGEPQDIANAQQALELDVEASGATLGLIVDSSGQVVRSSQRKEFALLGMPNQSRKGWFERAIQGTDASQIESDPVSKERTYYASHAVRSPDGTILGVVVLIKSLEILDLNLKSFDRAFYFINADGMVMLTNRDGQFQRPLWPQASRQKLNLDEQLGAPAQPTMLAAEVKTSAWTTFGGRRGYVLRSPLGQSEWSIVLVIPVTGMFASRLLGIIITLQFAITALFYFFGREHGIRDNIAAVRRLELQRRADLLEIQATTDPLTGAFNRLKFDEELCDEIGRANRYETPLALTLCDIDHFKEVNDVYGHQAGDRVLIELSAMVARGLRQSDLLARWGGEEFVILLPGIDALRAGIVADKLRETIARASFGEVGAVTCSFGVANYVYGDTAATLLARADNALYRAKMNGRNRVEVDTPLIEGVELAPWHS</sequence>